<proteinExistence type="predicted"/>
<evidence type="ECO:0000313" key="2">
    <source>
        <dbReference type="Proteomes" id="UP000242519"/>
    </source>
</evidence>
<keyword evidence="2" id="KW-1185">Reference proteome</keyword>
<organism evidence="1 2">
    <name type="scientific">Diplocarpon coronariae</name>
    <dbReference type="NCBI Taxonomy" id="2795749"/>
    <lineage>
        <taxon>Eukaryota</taxon>
        <taxon>Fungi</taxon>
        <taxon>Dikarya</taxon>
        <taxon>Ascomycota</taxon>
        <taxon>Pezizomycotina</taxon>
        <taxon>Leotiomycetes</taxon>
        <taxon>Helotiales</taxon>
        <taxon>Drepanopezizaceae</taxon>
        <taxon>Diplocarpon</taxon>
    </lineage>
</organism>
<dbReference type="AlphaFoldDB" id="A0A218YTL5"/>
<dbReference type="EMBL" id="MZNU01000417">
    <property type="protein sequence ID" value="OWO97918.1"/>
    <property type="molecule type" value="Genomic_DNA"/>
</dbReference>
<protein>
    <submittedName>
        <fullName evidence="1">Uncharacterized protein</fullName>
    </submittedName>
</protein>
<evidence type="ECO:0000313" key="1">
    <source>
        <dbReference type="EMBL" id="OWO97918.1"/>
    </source>
</evidence>
<name>A0A218YTL5_9HELO</name>
<reference evidence="1 2" key="1">
    <citation type="submission" date="2017-04" db="EMBL/GenBank/DDBJ databases">
        <title>Draft genome sequence of Marssonina coronaria NL1: causal agent of apple blotch.</title>
        <authorList>
            <person name="Cheng Q."/>
        </authorList>
    </citation>
    <scope>NUCLEOTIDE SEQUENCE [LARGE SCALE GENOMIC DNA]</scope>
    <source>
        <strain evidence="1 2">NL1</strain>
    </source>
</reference>
<dbReference type="Proteomes" id="UP000242519">
    <property type="component" value="Unassembled WGS sequence"/>
</dbReference>
<comment type="caution">
    <text evidence="1">The sequence shown here is derived from an EMBL/GenBank/DDBJ whole genome shotgun (WGS) entry which is preliminary data.</text>
</comment>
<dbReference type="InParanoid" id="A0A218YTL5"/>
<gene>
    <name evidence="1" type="ORF">B2J93_4487</name>
</gene>
<accession>A0A218YTL5</accession>
<sequence>MEAAELASKRVPVMLALGHETANSLNSQQARTFEKSYSDADRYMDPVICTNERTAQVLAGIARKRESDGSSGPLTSLINKAVTLFDGLRLATENGWIL</sequence>